<gene>
    <name evidence="1" type="ORF">B9T62_33455</name>
</gene>
<protein>
    <submittedName>
        <fullName evidence="1">Uncharacterized protein</fullName>
    </submittedName>
</protein>
<proteinExistence type="predicted"/>
<dbReference type="AlphaFoldDB" id="A0A2Z2KTL8"/>
<keyword evidence="2" id="KW-1185">Reference proteome</keyword>
<sequence length="101" mass="11219">MPQFRTPGITAVPCGKARYYSAPEDLTGLRSHSFPQMPAILQFFSGKYGFRDPKPAKIQEYTPPGKFTGPIAEKTCTIAGIQQTRRRIEGKPVLLQAFLFG</sequence>
<dbReference type="KEGG" id="pdh:B9T62_33455"/>
<dbReference type="Proteomes" id="UP000249890">
    <property type="component" value="Chromosome"/>
</dbReference>
<accession>A0A2Z2KTL8</accession>
<name>A0A2Z2KTL8_9BACL</name>
<dbReference type="EMBL" id="CP021780">
    <property type="protein sequence ID" value="ASA25212.1"/>
    <property type="molecule type" value="Genomic_DNA"/>
</dbReference>
<evidence type="ECO:0000313" key="2">
    <source>
        <dbReference type="Proteomes" id="UP000249890"/>
    </source>
</evidence>
<organism evidence="1 2">
    <name type="scientific">Paenibacillus donghaensis</name>
    <dbReference type="NCBI Taxonomy" id="414771"/>
    <lineage>
        <taxon>Bacteria</taxon>
        <taxon>Bacillati</taxon>
        <taxon>Bacillota</taxon>
        <taxon>Bacilli</taxon>
        <taxon>Bacillales</taxon>
        <taxon>Paenibacillaceae</taxon>
        <taxon>Paenibacillus</taxon>
    </lineage>
</organism>
<reference evidence="1 2" key="1">
    <citation type="submission" date="2017-06" db="EMBL/GenBank/DDBJ databases">
        <title>Complete genome sequence of Paenibacillus donghaensis KCTC 13049T isolated from East Sea sediment, South Korea.</title>
        <authorList>
            <person name="Jung B.K."/>
            <person name="Hong S.-J."/>
            <person name="Shin J.-H."/>
        </authorList>
    </citation>
    <scope>NUCLEOTIDE SEQUENCE [LARGE SCALE GENOMIC DNA]</scope>
    <source>
        <strain evidence="1 2">KCTC 13049</strain>
    </source>
</reference>
<evidence type="ECO:0000313" key="1">
    <source>
        <dbReference type="EMBL" id="ASA25212.1"/>
    </source>
</evidence>